<name>A0A2P2LNR1_RHIMU</name>
<proteinExistence type="predicted"/>
<protein>
    <submittedName>
        <fullName evidence="1">Uncharacterized protein</fullName>
    </submittedName>
</protein>
<evidence type="ECO:0000313" key="1">
    <source>
        <dbReference type="EMBL" id="MBX19602.1"/>
    </source>
</evidence>
<dbReference type="AlphaFoldDB" id="A0A2P2LNR1"/>
<accession>A0A2P2LNR1</accession>
<organism evidence="1">
    <name type="scientific">Rhizophora mucronata</name>
    <name type="common">Asiatic mangrove</name>
    <dbReference type="NCBI Taxonomy" id="61149"/>
    <lineage>
        <taxon>Eukaryota</taxon>
        <taxon>Viridiplantae</taxon>
        <taxon>Streptophyta</taxon>
        <taxon>Embryophyta</taxon>
        <taxon>Tracheophyta</taxon>
        <taxon>Spermatophyta</taxon>
        <taxon>Magnoliopsida</taxon>
        <taxon>eudicotyledons</taxon>
        <taxon>Gunneridae</taxon>
        <taxon>Pentapetalae</taxon>
        <taxon>rosids</taxon>
        <taxon>fabids</taxon>
        <taxon>Malpighiales</taxon>
        <taxon>Rhizophoraceae</taxon>
        <taxon>Rhizophora</taxon>
    </lineage>
</organism>
<sequence length="47" mass="5712">MYMYRKELKERKREPENSRISNLFALFHLEGYNQKMKIKKFSASAAQ</sequence>
<dbReference type="EMBL" id="GGEC01039118">
    <property type="protein sequence ID" value="MBX19602.1"/>
    <property type="molecule type" value="Transcribed_RNA"/>
</dbReference>
<reference evidence="1" key="1">
    <citation type="submission" date="2018-02" db="EMBL/GenBank/DDBJ databases">
        <title>Rhizophora mucronata_Transcriptome.</title>
        <authorList>
            <person name="Meera S.P."/>
            <person name="Sreeshan A."/>
            <person name="Augustine A."/>
        </authorList>
    </citation>
    <scope>NUCLEOTIDE SEQUENCE</scope>
    <source>
        <tissue evidence="1">Leaf</tissue>
    </source>
</reference>